<dbReference type="NCBIfam" id="TIGR00254">
    <property type="entry name" value="GGDEF"/>
    <property type="match status" value="1"/>
</dbReference>
<dbReference type="Pfam" id="PF00990">
    <property type="entry name" value="GGDEF"/>
    <property type="match status" value="1"/>
</dbReference>
<evidence type="ECO:0000256" key="2">
    <source>
        <dbReference type="ARBA" id="ARBA00034247"/>
    </source>
</evidence>
<dbReference type="SMART" id="SM00267">
    <property type="entry name" value="GGDEF"/>
    <property type="match status" value="1"/>
</dbReference>
<dbReference type="PROSITE" id="PS50887">
    <property type="entry name" value="GGDEF"/>
    <property type="match status" value="1"/>
</dbReference>
<dbReference type="SUPFAM" id="SSF55781">
    <property type="entry name" value="GAF domain-like"/>
    <property type="match status" value="1"/>
</dbReference>
<comment type="catalytic activity">
    <reaction evidence="2">
        <text>2 GTP = 3',3'-c-di-GMP + 2 diphosphate</text>
        <dbReference type="Rhea" id="RHEA:24898"/>
        <dbReference type="ChEBI" id="CHEBI:33019"/>
        <dbReference type="ChEBI" id="CHEBI:37565"/>
        <dbReference type="ChEBI" id="CHEBI:58805"/>
        <dbReference type="EC" id="2.7.7.65"/>
    </reaction>
</comment>
<dbReference type="Pfam" id="PF01590">
    <property type="entry name" value="GAF"/>
    <property type="match status" value="1"/>
</dbReference>
<sequence length="356" mass="40623">MLSPSSSEAVIRRLYQITQDYKQGFDHQITELIRMGLTRFNLDIGILSHIEGKHYVIDHCVVPDGLELHQGDKFNFDSTYCAITCKAKAPVAIEHMGEDDRYASHPAYQEFGLESYIGIPICFEDEVYGTLNFSSAIPYSRKFADVDIDALQLMASWIEVELIRRKQEQQLEDLNRKLKFQAYYDSLTNIPNRRGMFQHMMKELKRLNRSNSKGSLSLLDIDFFKKVNDTYGHSVGDAVLKEVATKISDALREYDYVARLGGEEFVIWFPDADDSANLEACRRIMESIGTIEQLPEPLTVSIGSCQLDCKNCNTIDAAEVLAELLEKADQALYHAKAAGRNRLVRYEDIVETQNEY</sequence>
<dbReference type="RefSeq" id="WP_220102563.1">
    <property type="nucleotide sequence ID" value="NZ_JAHZSS010000002.1"/>
</dbReference>
<dbReference type="InterPro" id="IPR003018">
    <property type="entry name" value="GAF"/>
</dbReference>
<dbReference type="Gene3D" id="3.30.450.40">
    <property type="match status" value="1"/>
</dbReference>
<comment type="caution">
    <text evidence="4">The sequence shown here is derived from an EMBL/GenBank/DDBJ whole genome shotgun (WGS) entry which is preliminary data.</text>
</comment>
<reference evidence="4" key="1">
    <citation type="submission" date="2021-07" db="EMBL/GenBank/DDBJ databases">
        <title>Neiella marina sp. nov., isolated from the intestinal content of sea cucumber Apostichopus japonicus.</title>
        <authorList>
            <person name="Bai X."/>
        </authorList>
    </citation>
    <scope>NUCLEOTIDE SEQUENCE</scope>
    <source>
        <strain evidence="4">126</strain>
    </source>
</reference>
<dbReference type="Proteomes" id="UP001166251">
    <property type="component" value="Unassembled WGS sequence"/>
</dbReference>
<evidence type="ECO:0000259" key="3">
    <source>
        <dbReference type="PROSITE" id="PS50887"/>
    </source>
</evidence>
<organism evidence="4 5">
    <name type="scientific">Neiella holothuriorum</name>
    <dbReference type="NCBI Taxonomy" id="2870530"/>
    <lineage>
        <taxon>Bacteria</taxon>
        <taxon>Pseudomonadati</taxon>
        <taxon>Pseudomonadota</taxon>
        <taxon>Gammaproteobacteria</taxon>
        <taxon>Alteromonadales</taxon>
        <taxon>Echinimonadaceae</taxon>
        <taxon>Neiella</taxon>
    </lineage>
</organism>
<dbReference type="CDD" id="cd01949">
    <property type="entry name" value="GGDEF"/>
    <property type="match status" value="1"/>
</dbReference>
<evidence type="ECO:0000313" key="5">
    <source>
        <dbReference type="Proteomes" id="UP001166251"/>
    </source>
</evidence>
<dbReference type="PANTHER" id="PTHR45138:SF9">
    <property type="entry name" value="DIGUANYLATE CYCLASE DGCM-RELATED"/>
    <property type="match status" value="1"/>
</dbReference>
<dbReference type="InterPro" id="IPR029787">
    <property type="entry name" value="Nucleotide_cyclase"/>
</dbReference>
<name>A0ABS7EC27_9GAMM</name>
<dbReference type="InterPro" id="IPR029016">
    <property type="entry name" value="GAF-like_dom_sf"/>
</dbReference>
<dbReference type="Gene3D" id="3.30.70.270">
    <property type="match status" value="1"/>
</dbReference>
<dbReference type="InterPro" id="IPR043128">
    <property type="entry name" value="Rev_trsase/Diguanyl_cyclase"/>
</dbReference>
<dbReference type="EMBL" id="JAHZSS010000002">
    <property type="protein sequence ID" value="MBW8189882.1"/>
    <property type="molecule type" value="Genomic_DNA"/>
</dbReference>
<evidence type="ECO:0000256" key="1">
    <source>
        <dbReference type="ARBA" id="ARBA00012528"/>
    </source>
</evidence>
<dbReference type="SUPFAM" id="SSF55073">
    <property type="entry name" value="Nucleotide cyclase"/>
    <property type="match status" value="1"/>
</dbReference>
<protein>
    <recommendedName>
        <fullName evidence="1">diguanylate cyclase</fullName>
        <ecNumber evidence="1">2.7.7.65</ecNumber>
    </recommendedName>
</protein>
<evidence type="ECO:0000313" key="4">
    <source>
        <dbReference type="EMBL" id="MBW8189882.1"/>
    </source>
</evidence>
<keyword evidence="5" id="KW-1185">Reference proteome</keyword>
<accession>A0ABS7EC27</accession>
<dbReference type="EC" id="2.7.7.65" evidence="1"/>
<proteinExistence type="predicted"/>
<dbReference type="PANTHER" id="PTHR45138">
    <property type="entry name" value="REGULATORY COMPONENTS OF SENSORY TRANSDUCTION SYSTEM"/>
    <property type="match status" value="1"/>
</dbReference>
<dbReference type="InterPro" id="IPR000160">
    <property type="entry name" value="GGDEF_dom"/>
</dbReference>
<dbReference type="InterPro" id="IPR050469">
    <property type="entry name" value="Diguanylate_Cyclase"/>
</dbReference>
<feature type="domain" description="GGDEF" evidence="3">
    <location>
        <begin position="212"/>
        <end position="348"/>
    </location>
</feature>
<gene>
    <name evidence="4" type="ORF">K0504_02445</name>
</gene>